<name>A0A433U1V2_ELYCH</name>
<evidence type="ECO:0000256" key="1">
    <source>
        <dbReference type="SAM" id="MobiDB-lite"/>
    </source>
</evidence>
<evidence type="ECO:0000313" key="4">
    <source>
        <dbReference type="EMBL" id="RUS87775.1"/>
    </source>
</evidence>
<dbReference type="PANTHER" id="PTHR45620">
    <property type="entry name" value="PDF RECEPTOR-LIKE PROTEIN-RELATED"/>
    <property type="match status" value="1"/>
</dbReference>
<dbReference type="Gene3D" id="4.10.1240.10">
    <property type="entry name" value="GPCR, family 2, extracellular hormone receptor domain"/>
    <property type="match status" value="1"/>
</dbReference>
<keyword evidence="5" id="KW-1185">Reference proteome</keyword>
<dbReference type="PANTHER" id="PTHR45620:SF15">
    <property type="entry name" value="DIURETIC HORMONE 44 RECEPTOR 1-RELATED"/>
    <property type="match status" value="1"/>
</dbReference>
<comment type="caution">
    <text evidence="4">The sequence shown here is derived from an EMBL/GenBank/DDBJ whole genome shotgun (WGS) entry which is preliminary data.</text>
</comment>
<feature type="domain" description="G-protein coupled receptors family 2 profile 1" evidence="3">
    <location>
        <begin position="25"/>
        <end position="92"/>
    </location>
</feature>
<dbReference type="InterPro" id="IPR050332">
    <property type="entry name" value="GPCR_2"/>
</dbReference>
<gene>
    <name evidence="4" type="ORF">EGW08_004440</name>
</gene>
<dbReference type="Pfam" id="PF02793">
    <property type="entry name" value="HRM"/>
    <property type="match status" value="1"/>
</dbReference>
<dbReference type="GO" id="GO:0008528">
    <property type="term" value="F:G protein-coupled peptide receptor activity"/>
    <property type="evidence" value="ECO:0007669"/>
    <property type="project" value="TreeGrafter"/>
</dbReference>
<feature type="region of interest" description="Disordered" evidence="1">
    <location>
        <begin position="1"/>
        <end position="32"/>
    </location>
</feature>
<dbReference type="Proteomes" id="UP000271974">
    <property type="component" value="Unassembled WGS sequence"/>
</dbReference>
<dbReference type="SUPFAM" id="SSF111418">
    <property type="entry name" value="Hormone receptor domain"/>
    <property type="match status" value="1"/>
</dbReference>
<keyword evidence="2" id="KW-0812">Transmembrane</keyword>
<dbReference type="SMART" id="SM00008">
    <property type="entry name" value="HormR"/>
    <property type="match status" value="1"/>
</dbReference>
<evidence type="ECO:0000256" key="2">
    <source>
        <dbReference type="SAM" id="Phobius"/>
    </source>
</evidence>
<dbReference type="InterPro" id="IPR036445">
    <property type="entry name" value="GPCR_2_extracell_dom_sf"/>
</dbReference>
<reference evidence="4 5" key="1">
    <citation type="submission" date="2019-01" db="EMBL/GenBank/DDBJ databases">
        <title>A draft genome assembly of the solar-powered sea slug Elysia chlorotica.</title>
        <authorList>
            <person name="Cai H."/>
            <person name="Li Q."/>
            <person name="Fang X."/>
            <person name="Li J."/>
            <person name="Curtis N.E."/>
            <person name="Altenburger A."/>
            <person name="Shibata T."/>
            <person name="Feng M."/>
            <person name="Maeda T."/>
            <person name="Schwartz J.A."/>
            <person name="Shigenobu S."/>
            <person name="Lundholm N."/>
            <person name="Nishiyama T."/>
            <person name="Yang H."/>
            <person name="Hasebe M."/>
            <person name="Li S."/>
            <person name="Pierce S.K."/>
            <person name="Wang J."/>
        </authorList>
    </citation>
    <scope>NUCLEOTIDE SEQUENCE [LARGE SCALE GENOMIC DNA]</scope>
    <source>
        <strain evidence="4">EC2010</strain>
        <tissue evidence="4">Whole organism of an adult</tissue>
    </source>
</reference>
<dbReference type="OrthoDB" id="10482385at2759"/>
<organism evidence="4 5">
    <name type="scientific">Elysia chlorotica</name>
    <name type="common">Eastern emerald elysia</name>
    <name type="synonym">Sea slug</name>
    <dbReference type="NCBI Taxonomy" id="188477"/>
    <lineage>
        <taxon>Eukaryota</taxon>
        <taxon>Metazoa</taxon>
        <taxon>Spiralia</taxon>
        <taxon>Lophotrochozoa</taxon>
        <taxon>Mollusca</taxon>
        <taxon>Gastropoda</taxon>
        <taxon>Heterobranchia</taxon>
        <taxon>Euthyneura</taxon>
        <taxon>Panpulmonata</taxon>
        <taxon>Sacoglossa</taxon>
        <taxon>Placobranchoidea</taxon>
        <taxon>Plakobranchidae</taxon>
        <taxon>Elysia</taxon>
    </lineage>
</organism>
<keyword evidence="2" id="KW-0472">Membrane</keyword>
<accession>A0A433U1V2</accession>
<dbReference type="STRING" id="188477.A0A433U1V2"/>
<evidence type="ECO:0000259" key="3">
    <source>
        <dbReference type="PROSITE" id="PS50227"/>
    </source>
</evidence>
<feature type="transmembrane region" description="Helical" evidence="2">
    <location>
        <begin position="115"/>
        <end position="138"/>
    </location>
</feature>
<dbReference type="InterPro" id="IPR001879">
    <property type="entry name" value="GPCR_2_extracellular_dom"/>
</dbReference>
<dbReference type="GO" id="GO:0017046">
    <property type="term" value="F:peptide hormone binding"/>
    <property type="evidence" value="ECO:0007669"/>
    <property type="project" value="TreeGrafter"/>
</dbReference>
<dbReference type="GO" id="GO:0005886">
    <property type="term" value="C:plasma membrane"/>
    <property type="evidence" value="ECO:0007669"/>
    <property type="project" value="TreeGrafter"/>
</dbReference>
<sequence>MGEDRSTRHFMHPHYDTTRDGQNKNCSSEPPPGLSPGQYCSADHDNLLCWKAAPENTTAVQPCVGNVMAHRHCHAGGYWDNKSDYAACIQAISQLDESTPNPPVIDNDTAVIMSYVYFIGCVISLIFLVISLFIFLWFK</sequence>
<dbReference type="GO" id="GO:0007188">
    <property type="term" value="P:adenylate cyclase-modulating G protein-coupled receptor signaling pathway"/>
    <property type="evidence" value="ECO:0007669"/>
    <property type="project" value="TreeGrafter"/>
</dbReference>
<protein>
    <recommendedName>
        <fullName evidence="3">G-protein coupled receptors family 2 profile 1 domain-containing protein</fullName>
    </recommendedName>
</protein>
<feature type="compositionally biased region" description="Basic and acidic residues" evidence="1">
    <location>
        <begin position="1"/>
        <end position="22"/>
    </location>
</feature>
<dbReference type="AlphaFoldDB" id="A0A433U1V2"/>
<dbReference type="PROSITE" id="PS50227">
    <property type="entry name" value="G_PROTEIN_RECEP_F2_3"/>
    <property type="match status" value="1"/>
</dbReference>
<proteinExistence type="predicted"/>
<keyword evidence="2" id="KW-1133">Transmembrane helix</keyword>
<dbReference type="EMBL" id="RQTK01000101">
    <property type="protein sequence ID" value="RUS87775.1"/>
    <property type="molecule type" value="Genomic_DNA"/>
</dbReference>
<evidence type="ECO:0000313" key="5">
    <source>
        <dbReference type="Proteomes" id="UP000271974"/>
    </source>
</evidence>